<feature type="transmembrane region" description="Helical" evidence="7">
    <location>
        <begin position="41"/>
        <end position="63"/>
    </location>
</feature>
<feature type="transmembrane region" description="Helical" evidence="7">
    <location>
        <begin position="75"/>
        <end position="99"/>
    </location>
</feature>
<dbReference type="GO" id="GO:0005886">
    <property type="term" value="C:plasma membrane"/>
    <property type="evidence" value="ECO:0007669"/>
    <property type="project" value="UniProtKB-SubCell"/>
</dbReference>
<dbReference type="RefSeq" id="WP_149675693.1">
    <property type="nucleotide sequence ID" value="NZ_VTUZ01000052.1"/>
</dbReference>
<dbReference type="PRINTS" id="PR00173">
    <property type="entry name" value="EDTRNSPORT"/>
</dbReference>
<comment type="subcellular location">
    <subcellularLocation>
        <location evidence="1">Cell membrane</location>
        <topology evidence="1">Multi-pass membrane protein</topology>
    </subcellularLocation>
</comment>
<feature type="transmembrane region" description="Helical" evidence="7">
    <location>
        <begin position="203"/>
        <end position="224"/>
    </location>
</feature>
<dbReference type="Gene3D" id="1.10.3860.10">
    <property type="entry name" value="Sodium:dicarboxylate symporter"/>
    <property type="match status" value="1"/>
</dbReference>
<evidence type="ECO:0000256" key="6">
    <source>
        <dbReference type="ARBA" id="ARBA00023136"/>
    </source>
</evidence>
<keyword evidence="9" id="KW-1185">Reference proteome</keyword>
<evidence type="ECO:0000256" key="3">
    <source>
        <dbReference type="ARBA" id="ARBA00022475"/>
    </source>
</evidence>
<proteinExistence type="predicted"/>
<organism evidence="8 9">
    <name type="scientific">Paraburkholderia panacisoli</name>
    <dbReference type="NCBI Taxonomy" id="2603818"/>
    <lineage>
        <taxon>Bacteria</taxon>
        <taxon>Pseudomonadati</taxon>
        <taxon>Pseudomonadota</taxon>
        <taxon>Betaproteobacteria</taxon>
        <taxon>Burkholderiales</taxon>
        <taxon>Burkholderiaceae</taxon>
        <taxon>Paraburkholderia</taxon>
    </lineage>
</organism>
<feature type="transmembrane region" description="Helical" evidence="7">
    <location>
        <begin position="448"/>
        <end position="471"/>
    </location>
</feature>
<comment type="caution">
    <text evidence="8">The sequence shown here is derived from an EMBL/GenBank/DDBJ whole genome shotgun (WGS) entry which is preliminary data.</text>
</comment>
<keyword evidence="4 7" id="KW-0812">Transmembrane</keyword>
<evidence type="ECO:0000256" key="1">
    <source>
        <dbReference type="ARBA" id="ARBA00004651"/>
    </source>
</evidence>
<sequence>MNVLKRLSNSTLVLLLCFALGGVAGAFAPPVGGFAFFIGQIYLALVNMAAVPLLVVAMFFGLRQLILLSHPGLRIGTMLTLALGLVFVSAVGGTLAGVLSGPGLHLSDDAHRQLGQLVLQSASDAEDMRIKLFGVDHPGSAASALALSDVVPDNFYRVLAGGHALGILTGTILFGMAFAALSSEQTRVLHSVFESIYRSLETLIEYANLLLPVLAFGTAAHLAAQTEHATFDAMSGFLVSFLGGTAALCALAVVVIAARSHAPLTRVAAALKAPMLVGLTSGSATAPIPHTIEAMSTRLGFSRGVAELVVPFGSVFVRAGSALYFALATVFIANLYDRPLGAGELALIGATATVAAFASAGRTGAASIGYVGMVLSMLQLPVEAAGVLLIAVDLICEGPRNLLSLLSVCTVVALVSAGLPAERAPVAEFGDRPEAGAVLRLAFTRGQLVLATGCVVVAASLIVLMGVGVGAK</sequence>
<keyword evidence="3" id="KW-1003">Cell membrane</keyword>
<feature type="transmembrane region" description="Helical" evidence="7">
    <location>
        <begin position="402"/>
        <end position="421"/>
    </location>
</feature>
<dbReference type="InterPro" id="IPR001991">
    <property type="entry name" value="Na-dicarboxylate_symporter"/>
</dbReference>
<evidence type="ECO:0000256" key="2">
    <source>
        <dbReference type="ARBA" id="ARBA00022448"/>
    </source>
</evidence>
<feature type="transmembrane region" description="Helical" evidence="7">
    <location>
        <begin position="269"/>
        <end position="288"/>
    </location>
</feature>
<evidence type="ECO:0000256" key="7">
    <source>
        <dbReference type="SAM" id="Phobius"/>
    </source>
</evidence>
<evidence type="ECO:0000313" key="8">
    <source>
        <dbReference type="EMBL" id="KAA0998908.1"/>
    </source>
</evidence>
<dbReference type="InterPro" id="IPR036458">
    <property type="entry name" value="Na:dicarbo_symporter_sf"/>
</dbReference>
<keyword evidence="5 7" id="KW-1133">Transmembrane helix</keyword>
<feature type="transmembrane region" description="Helical" evidence="7">
    <location>
        <begin position="368"/>
        <end position="390"/>
    </location>
</feature>
<evidence type="ECO:0000256" key="5">
    <source>
        <dbReference type="ARBA" id="ARBA00022989"/>
    </source>
</evidence>
<dbReference type="PANTHER" id="PTHR42865:SF7">
    <property type="entry name" value="PROTON_GLUTAMATE-ASPARTATE SYMPORTER"/>
    <property type="match status" value="1"/>
</dbReference>
<gene>
    <name evidence="8" type="ORF">FVF58_42985</name>
</gene>
<keyword evidence="6 7" id="KW-0472">Membrane</keyword>
<name>A0A5B0G8L5_9BURK</name>
<evidence type="ECO:0000313" key="9">
    <source>
        <dbReference type="Proteomes" id="UP000325273"/>
    </source>
</evidence>
<keyword evidence="2" id="KW-0813">Transport</keyword>
<dbReference type="SUPFAM" id="SSF118215">
    <property type="entry name" value="Proton glutamate symport protein"/>
    <property type="match status" value="1"/>
</dbReference>
<dbReference type="Proteomes" id="UP000325273">
    <property type="component" value="Unassembled WGS sequence"/>
</dbReference>
<dbReference type="EMBL" id="VTUZ01000052">
    <property type="protein sequence ID" value="KAA0998908.1"/>
    <property type="molecule type" value="Genomic_DNA"/>
</dbReference>
<dbReference type="AlphaFoldDB" id="A0A5B0G8L5"/>
<dbReference type="GO" id="GO:0015293">
    <property type="term" value="F:symporter activity"/>
    <property type="evidence" value="ECO:0007669"/>
    <property type="project" value="UniProtKB-KW"/>
</dbReference>
<feature type="transmembrane region" description="Helical" evidence="7">
    <location>
        <begin position="236"/>
        <end position="257"/>
    </location>
</feature>
<accession>A0A5B0G8L5</accession>
<reference evidence="8 9" key="1">
    <citation type="submission" date="2019-08" db="EMBL/GenBank/DDBJ databases">
        <title>Paraburkholderia sp. DCY113.</title>
        <authorList>
            <person name="Kang J."/>
        </authorList>
    </citation>
    <scope>NUCLEOTIDE SEQUENCE [LARGE SCALE GENOMIC DNA]</scope>
    <source>
        <strain evidence="8 9">DCY113</strain>
    </source>
</reference>
<protein>
    <submittedName>
        <fullName evidence="8">Dicarboxylate/amino acid:cation symporter</fullName>
    </submittedName>
</protein>
<feature type="transmembrane region" description="Helical" evidence="7">
    <location>
        <begin position="155"/>
        <end position="182"/>
    </location>
</feature>
<dbReference type="Pfam" id="PF00375">
    <property type="entry name" value="SDF"/>
    <property type="match status" value="1"/>
</dbReference>
<evidence type="ECO:0000256" key="4">
    <source>
        <dbReference type="ARBA" id="ARBA00022692"/>
    </source>
</evidence>
<feature type="transmembrane region" description="Helical" evidence="7">
    <location>
        <begin position="345"/>
        <end position="362"/>
    </location>
</feature>
<dbReference type="PANTHER" id="PTHR42865">
    <property type="entry name" value="PROTON/GLUTAMATE-ASPARTATE SYMPORTER"/>
    <property type="match status" value="1"/>
</dbReference>
<feature type="transmembrane region" description="Helical" evidence="7">
    <location>
        <begin position="308"/>
        <end position="333"/>
    </location>
</feature>